<dbReference type="PANTHER" id="PTHR33204">
    <property type="entry name" value="TRANSCRIPTIONAL REGULATOR, MARR FAMILY"/>
    <property type="match status" value="1"/>
</dbReference>
<name>A0A7K0DYV4_9NOCA</name>
<reference evidence="5 6" key="1">
    <citation type="submission" date="2019-10" db="EMBL/GenBank/DDBJ databases">
        <title>Nocardia macrotermitis sp. nov. and Nocardia aurantia sp. nov., isolated from the gut of fungus growing-termite Macrotermes natalensis.</title>
        <authorList>
            <person name="Benndorf R."/>
            <person name="Schwitalla J."/>
            <person name="Martin K."/>
            <person name="De Beer W."/>
            <person name="Kaster A.-K."/>
            <person name="Vollmers J."/>
            <person name="Poulsen M."/>
            <person name="Beemelmanns C."/>
        </authorList>
    </citation>
    <scope>NUCLEOTIDE SEQUENCE [LARGE SCALE GENOMIC DNA]</scope>
    <source>
        <strain evidence="5 6">RB56</strain>
    </source>
</reference>
<dbReference type="PROSITE" id="PS51118">
    <property type="entry name" value="HTH_HXLR"/>
    <property type="match status" value="1"/>
</dbReference>
<evidence type="ECO:0000313" key="6">
    <source>
        <dbReference type="Proteomes" id="UP000431401"/>
    </source>
</evidence>
<dbReference type="GO" id="GO:0003677">
    <property type="term" value="F:DNA binding"/>
    <property type="evidence" value="ECO:0007669"/>
    <property type="project" value="UniProtKB-KW"/>
</dbReference>
<dbReference type="AlphaFoldDB" id="A0A7K0DYV4"/>
<keyword evidence="2" id="KW-0238">DNA-binding</keyword>
<keyword evidence="6" id="KW-1185">Reference proteome</keyword>
<keyword evidence="1" id="KW-0805">Transcription regulation</keyword>
<dbReference type="OrthoDB" id="370168at2"/>
<dbReference type="InterPro" id="IPR011991">
    <property type="entry name" value="ArsR-like_HTH"/>
</dbReference>
<dbReference type="InterPro" id="IPR036390">
    <property type="entry name" value="WH_DNA-bd_sf"/>
</dbReference>
<dbReference type="Gene3D" id="1.10.10.10">
    <property type="entry name" value="Winged helix-like DNA-binding domain superfamily/Winged helix DNA-binding domain"/>
    <property type="match status" value="1"/>
</dbReference>
<dbReference type="RefSeq" id="WP_153348023.1">
    <property type="nucleotide sequence ID" value="NZ_WEGI01000015.1"/>
</dbReference>
<accession>A0A7K0DYV4</accession>
<dbReference type="InterPro" id="IPR002577">
    <property type="entry name" value="HTH_HxlR"/>
</dbReference>
<dbReference type="Proteomes" id="UP000431401">
    <property type="component" value="Unassembled WGS sequence"/>
</dbReference>
<dbReference type="EMBL" id="WEGI01000015">
    <property type="protein sequence ID" value="MQY30728.1"/>
    <property type="molecule type" value="Genomic_DNA"/>
</dbReference>
<dbReference type="Pfam" id="PF01638">
    <property type="entry name" value="HxlR"/>
    <property type="match status" value="1"/>
</dbReference>
<evidence type="ECO:0000313" key="5">
    <source>
        <dbReference type="EMBL" id="MQY30728.1"/>
    </source>
</evidence>
<dbReference type="InterPro" id="IPR036388">
    <property type="entry name" value="WH-like_DNA-bd_sf"/>
</dbReference>
<dbReference type="CDD" id="cd00090">
    <property type="entry name" value="HTH_ARSR"/>
    <property type="match status" value="1"/>
</dbReference>
<keyword evidence="3" id="KW-0804">Transcription</keyword>
<sequence>MRPLHPQMFDDLCPSTLSPVRIGDKWGGLLVRCLADGPRRYSELRIPLARITPKAMTHSLRTLERLGLVAREIEGRRVTYALTPLGRSLLEPLNAMCAWSDEHWEELVDAYDPDAEALGA</sequence>
<gene>
    <name evidence="5" type="primary">yodB</name>
    <name evidence="5" type="ORF">NRB56_63310</name>
</gene>
<comment type="caution">
    <text evidence="5">The sequence shown here is derived from an EMBL/GenBank/DDBJ whole genome shotgun (WGS) entry which is preliminary data.</text>
</comment>
<dbReference type="SUPFAM" id="SSF46785">
    <property type="entry name" value="Winged helix' DNA-binding domain"/>
    <property type="match status" value="1"/>
</dbReference>
<organism evidence="5 6">
    <name type="scientific">Nocardia aurantia</name>
    <dbReference type="NCBI Taxonomy" id="2585199"/>
    <lineage>
        <taxon>Bacteria</taxon>
        <taxon>Bacillati</taxon>
        <taxon>Actinomycetota</taxon>
        <taxon>Actinomycetes</taxon>
        <taxon>Mycobacteriales</taxon>
        <taxon>Nocardiaceae</taxon>
        <taxon>Nocardia</taxon>
    </lineage>
</organism>
<evidence type="ECO:0000256" key="3">
    <source>
        <dbReference type="ARBA" id="ARBA00023163"/>
    </source>
</evidence>
<protein>
    <submittedName>
        <fullName evidence="5">HTH-type transcriptional regulator YodB</fullName>
    </submittedName>
</protein>
<evidence type="ECO:0000259" key="4">
    <source>
        <dbReference type="PROSITE" id="PS51118"/>
    </source>
</evidence>
<evidence type="ECO:0000256" key="2">
    <source>
        <dbReference type="ARBA" id="ARBA00023125"/>
    </source>
</evidence>
<feature type="domain" description="HTH hxlR-type" evidence="4">
    <location>
        <begin position="13"/>
        <end position="108"/>
    </location>
</feature>
<dbReference type="PANTHER" id="PTHR33204:SF18">
    <property type="entry name" value="TRANSCRIPTIONAL REGULATORY PROTEIN"/>
    <property type="match status" value="1"/>
</dbReference>
<evidence type="ECO:0000256" key="1">
    <source>
        <dbReference type="ARBA" id="ARBA00023015"/>
    </source>
</evidence>
<proteinExistence type="predicted"/>